<protein>
    <submittedName>
        <fullName evidence="2">Amidohydrolase</fullName>
    </submittedName>
</protein>
<proteinExistence type="predicted"/>
<dbReference type="Pfam" id="PF01546">
    <property type="entry name" value="Peptidase_M20"/>
    <property type="match status" value="1"/>
</dbReference>
<dbReference type="InterPro" id="IPR002933">
    <property type="entry name" value="Peptidase_M20"/>
</dbReference>
<dbReference type="Pfam" id="PF07687">
    <property type="entry name" value="M20_dimer"/>
    <property type="match status" value="1"/>
</dbReference>
<dbReference type="PANTHER" id="PTHR11014">
    <property type="entry name" value="PEPTIDASE M20 FAMILY MEMBER"/>
    <property type="match status" value="1"/>
</dbReference>
<evidence type="ECO:0000313" key="2">
    <source>
        <dbReference type="EMBL" id="MCC5467300.1"/>
    </source>
</evidence>
<dbReference type="EMBL" id="JAJHJB010000030">
    <property type="protein sequence ID" value="MCC5467300.1"/>
    <property type="molecule type" value="Genomic_DNA"/>
</dbReference>
<dbReference type="Gene3D" id="3.40.630.10">
    <property type="entry name" value="Zn peptidases"/>
    <property type="match status" value="1"/>
</dbReference>
<keyword evidence="3" id="KW-1185">Reference proteome</keyword>
<comment type="caution">
    <text evidence="2">The sequence shown here is derived from an EMBL/GenBank/DDBJ whole genome shotgun (WGS) entry which is preliminary data.</text>
</comment>
<feature type="domain" description="Peptidase M20 dimerisation" evidence="1">
    <location>
        <begin position="172"/>
        <end position="260"/>
    </location>
</feature>
<dbReference type="RefSeq" id="WP_229536316.1">
    <property type="nucleotide sequence ID" value="NZ_JAJHJB010000030.1"/>
</dbReference>
<dbReference type="Proteomes" id="UP001165492">
    <property type="component" value="Unassembled WGS sequence"/>
</dbReference>
<evidence type="ECO:0000259" key="1">
    <source>
        <dbReference type="Pfam" id="PF07687"/>
    </source>
</evidence>
<dbReference type="SUPFAM" id="SSF53187">
    <property type="entry name" value="Zn-dependent exopeptidases"/>
    <property type="match status" value="1"/>
</dbReference>
<dbReference type="Gene3D" id="3.30.70.360">
    <property type="match status" value="1"/>
</dbReference>
<dbReference type="SUPFAM" id="SSF55031">
    <property type="entry name" value="Bacterial exopeptidase dimerisation domain"/>
    <property type="match status" value="1"/>
</dbReference>
<sequence length="373" mass="39367">MNDLAKRVKEVWSFLHTIPEVGFEEFKTAAYLAQELRKTNFDVKTGIGGTGVIGMLDSGHPGPTICLRGDMDALAHHINNQDCAIHSCGHDAHSAMVLTVAEYIAAQGIKKGKVKILFQPAEEKLFGALRTIEDGAIDDVDVLLGIHLRPIQEAKLNQATSALCHGASYVMEAEIQGKASHGARPHLGINAIDGAAAVVNAINAIHMNPVIPATVKVTKLQAGGAALNAIPDIAKMAFDLRAQDNLTMEELQKKAVQAIEGGASSVGARAAVRLLGGCPAAVYHDDVIVLARKAIIAVLGEDGLLDPITTPGGEDFHFFAQHKPSLKTGYIGLGADLTPGLHSPDMVFDQAALINGVQILIYMVNELIGIGKG</sequence>
<dbReference type="InterPro" id="IPR011650">
    <property type="entry name" value="Peptidase_M20_dimer"/>
</dbReference>
<gene>
    <name evidence="2" type="ORF">LMF89_18355</name>
</gene>
<dbReference type="InterPro" id="IPR017439">
    <property type="entry name" value="Amidohydrolase"/>
</dbReference>
<organism evidence="2 3">
    <name type="scientific">Pelosinus baikalensis</name>
    <dbReference type="NCBI Taxonomy" id="2892015"/>
    <lineage>
        <taxon>Bacteria</taxon>
        <taxon>Bacillati</taxon>
        <taxon>Bacillota</taxon>
        <taxon>Negativicutes</taxon>
        <taxon>Selenomonadales</taxon>
        <taxon>Sporomusaceae</taxon>
        <taxon>Pelosinus</taxon>
    </lineage>
</organism>
<dbReference type="NCBIfam" id="TIGR01891">
    <property type="entry name" value="amidohydrolases"/>
    <property type="match status" value="1"/>
</dbReference>
<accession>A0ABS8HVW8</accession>
<dbReference type="PIRSF" id="PIRSF005962">
    <property type="entry name" value="Pept_M20D_amidohydro"/>
    <property type="match status" value="1"/>
</dbReference>
<reference evidence="2" key="1">
    <citation type="submission" date="2021-11" db="EMBL/GenBank/DDBJ databases">
        <title>Description of a new species Pelosinus isolated from the bottom sediments of Lake Baikal.</title>
        <authorList>
            <person name="Zakharyuk A."/>
        </authorList>
    </citation>
    <scope>NUCLEOTIDE SEQUENCE</scope>
    <source>
        <strain evidence="2">Bkl1</strain>
    </source>
</reference>
<dbReference type="InterPro" id="IPR036264">
    <property type="entry name" value="Bact_exopeptidase_dim_dom"/>
</dbReference>
<dbReference type="PANTHER" id="PTHR11014:SF122">
    <property type="entry name" value="AMIDOHYDROLASE AMHX"/>
    <property type="match status" value="1"/>
</dbReference>
<name>A0ABS8HVW8_9FIRM</name>
<evidence type="ECO:0000313" key="3">
    <source>
        <dbReference type="Proteomes" id="UP001165492"/>
    </source>
</evidence>